<dbReference type="EMBL" id="KV425555">
    <property type="protein sequence ID" value="KZT28943.1"/>
    <property type="molecule type" value="Genomic_DNA"/>
</dbReference>
<reference evidence="4 5" key="1">
    <citation type="journal article" date="2016" name="Mol. Biol. Evol.">
        <title>Comparative Genomics of Early-Diverging Mushroom-Forming Fungi Provides Insights into the Origins of Lignocellulose Decay Capabilities.</title>
        <authorList>
            <person name="Nagy L.G."/>
            <person name="Riley R."/>
            <person name="Tritt A."/>
            <person name="Adam C."/>
            <person name="Daum C."/>
            <person name="Floudas D."/>
            <person name="Sun H."/>
            <person name="Yadav J.S."/>
            <person name="Pangilinan J."/>
            <person name="Larsson K.H."/>
            <person name="Matsuura K."/>
            <person name="Barry K."/>
            <person name="Labutti K."/>
            <person name="Kuo R."/>
            <person name="Ohm R.A."/>
            <person name="Bhattacharya S.S."/>
            <person name="Shirouzu T."/>
            <person name="Yoshinaga Y."/>
            <person name="Martin F.M."/>
            <person name="Grigoriev I.V."/>
            <person name="Hibbett D.S."/>
        </authorList>
    </citation>
    <scope>NUCLEOTIDE SEQUENCE [LARGE SCALE GENOMIC DNA]</scope>
    <source>
        <strain evidence="4 5">HHB14362 ss-1</strain>
    </source>
</reference>
<dbReference type="OrthoDB" id="5428737at2759"/>
<dbReference type="AlphaFoldDB" id="A0A165UZT4"/>
<name>A0A165UZT4_9AGAM</name>
<evidence type="ECO:0000259" key="3">
    <source>
        <dbReference type="Pfam" id="PF08508"/>
    </source>
</evidence>
<protein>
    <recommendedName>
        <fullName evidence="3">DUF1746 domain-containing protein</fullName>
    </recommendedName>
</protein>
<evidence type="ECO:0000256" key="1">
    <source>
        <dbReference type="SAM" id="MobiDB-lite"/>
    </source>
</evidence>
<dbReference type="InParanoid" id="A0A165UZT4"/>
<keyword evidence="2" id="KW-0812">Transmembrane</keyword>
<keyword evidence="2" id="KW-0472">Membrane</keyword>
<dbReference type="PANTHER" id="PTHR39405:SF1">
    <property type="entry name" value="DSC E3 UBIQUITIN LIGASE COMPLEX SUBUNIT 4"/>
    <property type="match status" value="1"/>
</dbReference>
<evidence type="ECO:0000313" key="4">
    <source>
        <dbReference type="EMBL" id="KZT28943.1"/>
    </source>
</evidence>
<feature type="domain" description="DUF1746" evidence="3">
    <location>
        <begin position="16"/>
        <end position="116"/>
    </location>
</feature>
<evidence type="ECO:0000256" key="2">
    <source>
        <dbReference type="SAM" id="Phobius"/>
    </source>
</evidence>
<organism evidence="4 5">
    <name type="scientific">Neolentinus lepideus HHB14362 ss-1</name>
    <dbReference type="NCBI Taxonomy" id="1314782"/>
    <lineage>
        <taxon>Eukaryota</taxon>
        <taxon>Fungi</taxon>
        <taxon>Dikarya</taxon>
        <taxon>Basidiomycota</taxon>
        <taxon>Agaricomycotina</taxon>
        <taxon>Agaricomycetes</taxon>
        <taxon>Gloeophyllales</taxon>
        <taxon>Gloeophyllaceae</taxon>
        <taxon>Neolentinus</taxon>
    </lineage>
</organism>
<dbReference type="GO" id="GO:0032933">
    <property type="term" value="P:SREBP signaling pathway"/>
    <property type="evidence" value="ECO:0007669"/>
    <property type="project" value="InterPro"/>
</dbReference>
<gene>
    <name evidence="4" type="ORF">NEOLEDRAFT_1128424</name>
</gene>
<dbReference type="InterPro" id="IPR013715">
    <property type="entry name" value="DUF1746"/>
</dbReference>
<evidence type="ECO:0000313" key="5">
    <source>
        <dbReference type="Proteomes" id="UP000076761"/>
    </source>
</evidence>
<sequence>MRIRHYAQRQHIIQYLDTLLYQLFTLSFFLSPTVWPLICRSATQFQFSRPRDLDPKRSLRFWFFLILLFNASSIWSHAAEGAVVGRTVVLDFVGMAHVPTKLHLLLLDFLIVLLQMALTTIAYETSYIMASPDDTPDPLLPATSNSSAYTLLPAAEDASDIASPSTSSTSDCNAEPPEPNGPSYVIDLRLSTIIDRIRHPAPPLPEPENGLPLPNVTPATLAQLPASLQRIARMRRAARTGTRGQGNSDERTTETPGRVPGGLGDDDDGG</sequence>
<dbReference type="GO" id="GO:0005783">
    <property type="term" value="C:endoplasmic reticulum"/>
    <property type="evidence" value="ECO:0007669"/>
    <property type="project" value="TreeGrafter"/>
</dbReference>
<dbReference type="GO" id="GO:0044695">
    <property type="term" value="C:Dsc E3 ubiquitin ligase complex"/>
    <property type="evidence" value="ECO:0007669"/>
    <property type="project" value="InterPro"/>
</dbReference>
<keyword evidence="5" id="KW-1185">Reference proteome</keyword>
<dbReference type="InterPro" id="IPR038967">
    <property type="entry name" value="Dsc4-like"/>
</dbReference>
<dbReference type="PANTHER" id="PTHR39405">
    <property type="entry name" value="DSC E3 UBIQUITIN LIGASE COMPLEX SUBUNIT 4"/>
    <property type="match status" value="1"/>
</dbReference>
<feature type="transmembrane region" description="Helical" evidence="2">
    <location>
        <begin position="20"/>
        <end position="38"/>
    </location>
</feature>
<feature type="compositionally biased region" description="Low complexity" evidence="1">
    <location>
        <begin position="160"/>
        <end position="171"/>
    </location>
</feature>
<feature type="transmembrane region" description="Helical" evidence="2">
    <location>
        <begin position="102"/>
        <end position="123"/>
    </location>
</feature>
<accession>A0A165UZT4</accession>
<feature type="region of interest" description="Disordered" evidence="1">
    <location>
        <begin position="236"/>
        <end position="270"/>
    </location>
</feature>
<proteinExistence type="predicted"/>
<dbReference type="Proteomes" id="UP000076761">
    <property type="component" value="Unassembled WGS sequence"/>
</dbReference>
<keyword evidence="2" id="KW-1133">Transmembrane helix</keyword>
<feature type="transmembrane region" description="Helical" evidence="2">
    <location>
        <begin position="59"/>
        <end position="78"/>
    </location>
</feature>
<dbReference type="Pfam" id="PF08508">
    <property type="entry name" value="DUF1746"/>
    <property type="match status" value="1"/>
</dbReference>
<feature type="region of interest" description="Disordered" evidence="1">
    <location>
        <begin position="160"/>
        <end position="184"/>
    </location>
</feature>